<comment type="caution">
    <text evidence="1">The sequence shown here is derived from an EMBL/GenBank/DDBJ whole genome shotgun (WGS) entry which is preliminary data.</text>
</comment>
<organism evidence="1 2">
    <name type="scientific">Gregarina niphandrodes</name>
    <name type="common">Septate eugregarine</name>
    <dbReference type="NCBI Taxonomy" id="110365"/>
    <lineage>
        <taxon>Eukaryota</taxon>
        <taxon>Sar</taxon>
        <taxon>Alveolata</taxon>
        <taxon>Apicomplexa</taxon>
        <taxon>Conoidasida</taxon>
        <taxon>Gregarinasina</taxon>
        <taxon>Eugregarinorida</taxon>
        <taxon>Gregarinidae</taxon>
        <taxon>Gregarina</taxon>
    </lineage>
</organism>
<keyword evidence="2" id="KW-1185">Reference proteome</keyword>
<dbReference type="RefSeq" id="XP_011130471.1">
    <property type="nucleotide sequence ID" value="XM_011132169.1"/>
</dbReference>
<name>A0A023B6W4_GRENI</name>
<evidence type="ECO:0000313" key="2">
    <source>
        <dbReference type="Proteomes" id="UP000019763"/>
    </source>
</evidence>
<dbReference type="SUPFAM" id="SSF50249">
    <property type="entry name" value="Nucleic acid-binding proteins"/>
    <property type="match status" value="1"/>
</dbReference>
<dbReference type="GeneID" id="22912756"/>
<sequence length="174" mass="18962">MAETFQEWLDSQSRLLLQEEAGTELDLYELLRLEYPFLNPEALGLPAVESWPALEAEKVANIPIKYDGQVAVTVIILEAIPANLINNAPPDCLFFAVADNSASTLLTIATAKTPVDTKLLKRGTVIHATNLRSTALQGVGTLVLTKRSTVKILGHDIMPFAMNFAPRDGQKGAY</sequence>
<evidence type="ECO:0000313" key="1">
    <source>
        <dbReference type="EMBL" id="EZG66828.1"/>
    </source>
</evidence>
<dbReference type="VEuPathDB" id="CryptoDB:GNI_075180"/>
<protein>
    <submittedName>
        <fullName evidence="1">Uncharacterized protein</fullName>
    </submittedName>
</protein>
<dbReference type="AlphaFoldDB" id="A0A023B6W4"/>
<gene>
    <name evidence="1" type="ORF">GNI_075180</name>
</gene>
<dbReference type="EMBL" id="AFNH02000562">
    <property type="protein sequence ID" value="EZG66828.1"/>
    <property type="molecule type" value="Genomic_DNA"/>
</dbReference>
<dbReference type="Proteomes" id="UP000019763">
    <property type="component" value="Unassembled WGS sequence"/>
</dbReference>
<proteinExistence type="predicted"/>
<dbReference type="InterPro" id="IPR012340">
    <property type="entry name" value="NA-bd_OB-fold"/>
</dbReference>
<reference evidence="1" key="1">
    <citation type="submission" date="2013-12" db="EMBL/GenBank/DDBJ databases">
        <authorList>
            <person name="Omoto C.K."/>
            <person name="Sibley D."/>
            <person name="Venepally P."/>
            <person name="Hadjithomas M."/>
            <person name="Karamycheva S."/>
            <person name="Brunk B."/>
            <person name="Roos D."/>
            <person name="Caler E."/>
            <person name="Lorenzi H."/>
        </authorList>
    </citation>
    <scope>NUCLEOTIDE SEQUENCE</scope>
</reference>
<accession>A0A023B6W4</accession>